<gene>
    <name evidence="1" type="ORF">GGR16_002907</name>
</gene>
<name>A0A840BZ80_9HYPH</name>
<evidence type="ECO:0000313" key="1">
    <source>
        <dbReference type="EMBL" id="MBB4017873.1"/>
    </source>
</evidence>
<organism evidence="1 2">
    <name type="scientific">Chelatococcus caeni</name>
    <dbReference type="NCBI Taxonomy" id="1348468"/>
    <lineage>
        <taxon>Bacteria</taxon>
        <taxon>Pseudomonadati</taxon>
        <taxon>Pseudomonadota</taxon>
        <taxon>Alphaproteobacteria</taxon>
        <taxon>Hyphomicrobiales</taxon>
        <taxon>Chelatococcaceae</taxon>
        <taxon>Chelatococcus</taxon>
    </lineage>
</organism>
<dbReference type="Proteomes" id="UP000577362">
    <property type="component" value="Unassembled WGS sequence"/>
</dbReference>
<comment type="caution">
    <text evidence="1">The sequence shown here is derived from an EMBL/GenBank/DDBJ whole genome shotgun (WGS) entry which is preliminary data.</text>
</comment>
<proteinExistence type="predicted"/>
<dbReference type="AlphaFoldDB" id="A0A840BZ80"/>
<sequence length="79" mass="8787">MQKLAQVMLIVVLAMVGVAGSRWYRYVSNTTSPYDEVGITLNTLMPPPLRKWGCDRLHATFGNVLPPHGCAVADGRQWM</sequence>
<dbReference type="EMBL" id="JACIEN010000003">
    <property type="protein sequence ID" value="MBB4017873.1"/>
    <property type="molecule type" value="Genomic_DNA"/>
</dbReference>
<reference evidence="1 2" key="1">
    <citation type="submission" date="2020-08" db="EMBL/GenBank/DDBJ databases">
        <title>Genomic Encyclopedia of Type Strains, Phase IV (KMG-IV): sequencing the most valuable type-strain genomes for metagenomic binning, comparative biology and taxonomic classification.</title>
        <authorList>
            <person name="Goeker M."/>
        </authorList>
    </citation>
    <scope>NUCLEOTIDE SEQUENCE [LARGE SCALE GENOMIC DNA]</scope>
    <source>
        <strain evidence="1 2">DSM 103737</strain>
    </source>
</reference>
<dbReference type="RefSeq" id="WP_019404430.1">
    <property type="nucleotide sequence ID" value="NZ_JACIEN010000003.1"/>
</dbReference>
<evidence type="ECO:0000313" key="2">
    <source>
        <dbReference type="Proteomes" id="UP000577362"/>
    </source>
</evidence>
<accession>A0A840BZ80</accession>
<keyword evidence="2" id="KW-1185">Reference proteome</keyword>
<protein>
    <submittedName>
        <fullName evidence="1">Uncharacterized protein</fullName>
    </submittedName>
</protein>